<dbReference type="Proteomes" id="UP000440732">
    <property type="component" value="Unassembled WGS sequence"/>
</dbReference>
<dbReference type="EMBL" id="QXGA01004789">
    <property type="protein sequence ID" value="KAE9070912.1"/>
    <property type="molecule type" value="Genomic_DNA"/>
</dbReference>
<sequence length="41" mass="4295">MDACANVLLPLRAVVGVCTVMFLLLRGVESGVCTLMLVLAC</sequence>
<gene>
    <name evidence="1" type="ORF">PF006_g29258</name>
</gene>
<dbReference type="AlphaFoldDB" id="A0A6A3Q9A7"/>
<organism evidence="1 2">
    <name type="scientific">Phytophthora fragariae</name>
    <dbReference type="NCBI Taxonomy" id="53985"/>
    <lineage>
        <taxon>Eukaryota</taxon>
        <taxon>Sar</taxon>
        <taxon>Stramenopiles</taxon>
        <taxon>Oomycota</taxon>
        <taxon>Peronosporomycetes</taxon>
        <taxon>Peronosporales</taxon>
        <taxon>Peronosporaceae</taxon>
        <taxon>Phytophthora</taxon>
    </lineage>
</organism>
<accession>A0A6A3Q9A7</accession>
<comment type="caution">
    <text evidence="1">The sequence shown here is derived from an EMBL/GenBank/DDBJ whole genome shotgun (WGS) entry which is preliminary data.</text>
</comment>
<name>A0A6A3Q9A7_9STRA</name>
<reference evidence="1 2" key="1">
    <citation type="submission" date="2018-08" db="EMBL/GenBank/DDBJ databases">
        <title>Genomic investigation of the strawberry pathogen Phytophthora fragariae indicates pathogenicity is determined by transcriptional variation in three key races.</title>
        <authorList>
            <person name="Adams T.M."/>
            <person name="Armitage A.D."/>
            <person name="Sobczyk M.K."/>
            <person name="Bates H.J."/>
            <person name="Dunwell J.M."/>
            <person name="Nellist C.F."/>
            <person name="Harrison R.J."/>
        </authorList>
    </citation>
    <scope>NUCLEOTIDE SEQUENCE [LARGE SCALE GENOMIC DNA]</scope>
    <source>
        <strain evidence="1 2">NOV-5</strain>
    </source>
</reference>
<evidence type="ECO:0000313" key="1">
    <source>
        <dbReference type="EMBL" id="KAE9070912.1"/>
    </source>
</evidence>
<evidence type="ECO:0000313" key="2">
    <source>
        <dbReference type="Proteomes" id="UP000440732"/>
    </source>
</evidence>
<proteinExistence type="predicted"/>
<protein>
    <submittedName>
        <fullName evidence="1">Uncharacterized protein</fullName>
    </submittedName>
</protein>